<accession>A0A370NK68</accession>
<keyword evidence="4" id="KW-1185">Reference proteome</keyword>
<feature type="domain" description="Amidohydrolase-related" evidence="2">
    <location>
        <begin position="3"/>
        <end position="330"/>
    </location>
</feature>
<organism evidence="3 4">
    <name type="scientific">Cupriavidus lacunae</name>
    <dbReference type="NCBI Taxonomy" id="2666307"/>
    <lineage>
        <taxon>Bacteria</taxon>
        <taxon>Pseudomonadati</taxon>
        <taxon>Pseudomonadota</taxon>
        <taxon>Betaproteobacteria</taxon>
        <taxon>Burkholderiales</taxon>
        <taxon>Burkholderiaceae</taxon>
        <taxon>Cupriavidus</taxon>
    </lineage>
</organism>
<sequence length="332" mass="36890">MIIDCHGHVSAPAQLWVYKANLVSHLGAHGRKMPEVSDEEIIRAMNQKEMGPCGHVEALERVGTDMQALSPRPFQMMHSAKPGRIVHWFTEETNNIVARTAELFPGKFIPVAGLPQVAGAPVEETLPELERCAKMGFRGVLLNPDPYENTGTEAPALSDRYWYPLYEKLCDLDIPMHIHATGSHSERSPYTLHFVNEESIAVYGLVHSDVFKDFPQLKVICSHGGGSIPYQIGRFQSASARAGKDFLAGMRNIYYDTVLYSEESLRLLIKTVGADRCLFGSECPGVGSTVNPATGRARDDLRPVIASFDWLGEHDKQLIFEDNARKVFGLPR</sequence>
<dbReference type="Gene3D" id="3.20.20.140">
    <property type="entry name" value="Metal-dependent hydrolases"/>
    <property type="match status" value="1"/>
</dbReference>
<proteinExistence type="predicted"/>
<evidence type="ECO:0000313" key="4">
    <source>
        <dbReference type="Proteomes" id="UP000255165"/>
    </source>
</evidence>
<dbReference type="GO" id="GO:0016787">
    <property type="term" value="F:hydrolase activity"/>
    <property type="evidence" value="ECO:0007669"/>
    <property type="project" value="UniProtKB-KW"/>
</dbReference>
<dbReference type="InterPro" id="IPR032466">
    <property type="entry name" value="Metal_Hydrolase"/>
</dbReference>
<keyword evidence="1" id="KW-0456">Lyase</keyword>
<dbReference type="GO" id="GO:0005737">
    <property type="term" value="C:cytoplasm"/>
    <property type="evidence" value="ECO:0007669"/>
    <property type="project" value="TreeGrafter"/>
</dbReference>
<dbReference type="GO" id="GO:0019748">
    <property type="term" value="P:secondary metabolic process"/>
    <property type="evidence" value="ECO:0007669"/>
    <property type="project" value="TreeGrafter"/>
</dbReference>
<gene>
    <name evidence="3" type="ORF">DN412_33810</name>
</gene>
<comment type="caution">
    <text evidence="3">The sequence shown here is derived from an EMBL/GenBank/DDBJ whole genome shotgun (WGS) entry which is preliminary data.</text>
</comment>
<evidence type="ECO:0000256" key="1">
    <source>
        <dbReference type="ARBA" id="ARBA00023239"/>
    </source>
</evidence>
<dbReference type="Proteomes" id="UP000255165">
    <property type="component" value="Unassembled WGS sequence"/>
</dbReference>
<protein>
    <submittedName>
        <fullName evidence="3">Amidohydrolase</fullName>
    </submittedName>
</protein>
<dbReference type="SUPFAM" id="SSF51556">
    <property type="entry name" value="Metallo-dependent hydrolases"/>
    <property type="match status" value="1"/>
</dbReference>
<reference evidence="4" key="1">
    <citation type="submission" date="2018-06" db="EMBL/GenBank/DDBJ databases">
        <authorList>
            <person name="Feng T."/>
            <person name="Jeon C.O."/>
        </authorList>
    </citation>
    <scope>NUCLEOTIDE SEQUENCE [LARGE SCALE GENOMIC DNA]</scope>
    <source>
        <strain evidence="4">S23</strain>
    </source>
</reference>
<dbReference type="InterPro" id="IPR006680">
    <property type="entry name" value="Amidohydro-rel"/>
</dbReference>
<name>A0A370NK68_9BURK</name>
<keyword evidence="3" id="KW-0378">Hydrolase</keyword>
<dbReference type="PANTHER" id="PTHR21240">
    <property type="entry name" value="2-AMINO-3-CARBOXYLMUCONATE-6-SEMIALDEHYDE DECARBOXYLASE"/>
    <property type="match status" value="1"/>
</dbReference>
<dbReference type="AlphaFoldDB" id="A0A370NK68"/>
<dbReference type="GO" id="GO:0016831">
    <property type="term" value="F:carboxy-lyase activity"/>
    <property type="evidence" value="ECO:0007669"/>
    <property type="project" value="InterPro"/>
</dbReference>
<dbReference type="Pfam" id="PF04909">
    <property type="entry name" value="Amidohydro_2"/>
    <property type="match status" value="1"/>
</dbReference>
<evidence type="ECO:0000313" key="3">
    <source>
        <dbReference type="EMBL" id="RDK06001.1"/>
    </source>
</evidence>
<dbReference type="EMBL" id="QKWJ01000075">
    <property type="protein sequence ID" value="RDK06001.1"/>
    <property type="molecule type" value="Genomic_DNA"/>
</dbReference>
<evidence type="ECO:0000259" key="2">
    <source>
        <dbReference type="Pfam" id="PF04909"/>
    </source>
</evidence>
<dbReference type="InterPro" id="IPR032465">
    <property type="entry name" value="ACMSD"/>
</dbReference>
<dbReference type="RefSeq" id="WP_115215572.1">
    <property type="nucleotide sequence ID" value="NZ_QKWJ01000075.1"/>
</dbReference>
<dbReference type="PANTHER" id="PTHR21240:SF28">
    <property type="entry name" value="ISO-OROTATE DECARBOXYLASE (EUROFUNG)"/>
    <property type="match status" value="1"/>
</dbReference>